<name>A0A4R2TW44_9FIRM</name>
<protein>
    <submittedName>
        <fullName evidence="1">Uncharacterized protein</fullName>
    </submittedName>
</protein>
<evidence type="ECO:0000313" key="1">
    <source>
        <dbReference type="EMBL" id="TCQ08181.1"/>
    </source>
</evidence>
<keyword evidence="2" id="KW-1185">Reference proteome</keyword>
<evidence type="ECO:0000313" key="2">
    <source>
        <dbReference type="Proteomes" id="UP000295504"/>
    </source>
</evidence>
<dbReference type="OrthoDB" id="1954192at2"/>
<gene>
    <name evidence="1" type="ORF">EDD79_1001273</name>
</gene>
<accession>A0A4R2TW44</accession>
<reference evidence="1 2" key="1">
    <citation type="submission" date="2019-03" db="EMBL/GenBank/DDBJ databases">
        <title>Genomic Encyclopedia of Type Strains, Phase IV (KMG-IV): sequencing the most valuable type-strain genomes for metagenomic binning, comparative biology and taxonomic classification.</title>
        <authorList>
            <person name="Goeker M."/>
        </authorList>
    </citation>
    <scope>NUCLEOTIDE SEQUENCE [LARGE SCALE GENOMIC DNA]</scope>
    <source>
        <strain evidence="1 2">DSM 100013</strain>
    </source>
</reference>
<organism evidence="1 2">
    <name type="scientific">Serpentinicella alkaliphila</name>
    <dbReference type="NCBI Taxonomy" id="1734049"/>
    <lineage>
        <taxon>Bacteria</taxon>
        <taxon>Bacillati</taxon>
        <taxon>Bacillota</taxon>
        <taxon>Clostridia</taxon>
        <taxon>Peptostreptococcales</taxon>
        <taxon>Natronincolaceae</taxon>
        <taxon>Serpentinicella</taxon>
    </lineage>
</organism>
<dbReference type="RefSeq" id="WP_132847341.1">
    <property type="nucleotide sequence ID" value="NZ_CP058648.1"/>
</dbReference>
<dbReference type="Proteomes" id="UP000295504">
    <property type="component" value="Unassembled WGS sequence"/>
</dbReference>
<dbReference type="EMBL" id="SLYC01000001">
    <property type="protein sequence ID" value="TCQ08181.1"/>
    <property type="molecule type" value="Genomic_DNA"/>
</dbReference>
<sequence length="149" mass="17772">MAQIIELDNYRILKQTEIIAKIYNLLNKSLNNRLDSVVWQFDDSFYSICKKYELDLNLIKYFRIPVITFIVTLLIKNSVISEYFPKDVLLENDDNLSMFKASLIKIIESVDKNYSSNYNKILVEYQLEKLINKQFDYLMLIIPQRIKIN</sequence>
<dbReference type="AlphaFoldDB" id="A0A4R2TW44"/>
<comment type="caution">
    <text evidence="1">The sequence shown here is derived from an EMBL/GenBank/DDBJ whole genome shotgun (WGS) entry which is preliminary data.</text>
</comment>
<proteinExistence type="predicted"/>